<gene>
    <name evidence="2" type="ORF">MCOR_24708</name>
</gene>
<dbReference type="EMBL" id="CACVKT020004350">
    <property type="protein sequence ID" value="CAC5389553.1"/>
    <property type="molecule type" value="Genomic_DNA"/>
</dbReference>
<proteinExistence type="predicted"/>
<protein>
    <recommendedName>
        <fullName evidence="4">DUF4371 domain-containing protein</fullName>
    </recommendedName>
</protein>
<evidence type="ECO:0000256" key="1">
    <source>
        <dbReference type="SAM" id="MobiDB-lite"/>
    </source>
</evidence>
<organism evidence="2 3">
    <name type="scientific">Mytilus coruscus</name>
    <name type="common">Sea mussel</name>
    <dbReference type="NCBI Taxonomy" id="42192"/>
    <lineage>
        <taxon>Eukaryota</taxon>
        <taxon>Metazoa</taxon>
        <taxon>Spiralia</taxon>
        <taxon>Lophotrochozoa</taxon>
        <taxon>Mollusca</taxon>
        <taxon>Bivalvia</taxon>
        <taxon>Autobranchia</taxon>
        <taxon>Pteriomorphia</taxon>
        <taxon>Mytilida</taxon>
        <taxon>Mytiloidea</taxon>
        <taxon>Mytilidae</taxon>
        <taxon>Mytilinae</taxon>
        <taxon>Mytilus</taxon>
    </lineage>
</organism>
<evidence type="ECO:0000313" key="3">
    <source>
        <dbReference type="Proteomes" id="UP000507470"/>
    </source>
</evidence>
<evidence type="ECO:0000313" key="2">
    <source>
        <dbReference type="EMBL" id="CAC5389553.1"/>
    </source>
</evidence>
<evidence type="ECO:0008006" key="4">
    <source>
        <dbReference type="Google" id="ProtNLM"/>
    </source>
</evidence>
<reference evidence="2 3" key="1">
    <citation type="submission" date="2020-06" db="EMBL/GenBank/DDBJ databases">
        <authorList>
            <person name="Li R."/>
            <person name="Bekaert M."/>
        </authorList>
    </citation>
    <scope>NUCLEOTIDE SEQUENCE [LARGE SCALE GENOMIC DNA]</scope>
    <source>
        <strain evidence="3">wild</strain>
    </source>
</reference>
<accession>A0A6J8C036</accession>
<dbReference type="PANTHER" id="PTHR46880:SF5">
    <property type="entry name" value="DUF4371 DOMAIN-CONTAINING PROTEIN"/>
    <property type="match status" value="1"/>
</dbReference>
<keyword evidence="3" id="KW-1185">Reference proteome</keyword>
<name>A0A6J8C036_MYTCO</name>
<dbReference type="Proteomes" id="UP000507470">
    <property type="component" value="Unassembled WGS sequence"/>
</dbReference>
<dbReference type="PANTHER" id="PTHR46880">
    <property type="entry name" value="RAS-ASSOCIATING DOMAIN-CONTAINING PROTEIN"/>
    <property type="match status" value="1"/>
</dbReference>
<feature type="region of interest" description="Disordered" evidence="1">
    <location>
        <begin position="262"/>
        <end position="285"/>
    </location>
</feature>
<dbReference type="AlphaFoldDB" id="A0A6J8C036"/>
<sequence length="301" mass="34139">MNKVNFISVMADGSKDSAVIEQEIIYIRYMDPIEKLPMVRMIDIVSLNSADAIGILESIKEGLKSVGLDFEQLKANDGTHPKLLMIIFDGASVNFGSKSGVVKRIQDAVSERVFAIHCIAHKLELAVLDANKKIYLRVKQVRWLASKDRAIKVVQNNFPLVVSHLEHNYEAGNRADDANKSKGYRNDLISLKFVKVLHFLLDDLPMLTKLSRCFQKNEILIFQANDLIESYCFKNCTSEGPELSQFKPEANIEHWLLSSETTRHSNHHKLPGPRSKDRNQNLNVQDENDNAVFDVEFQTDA</sequence>
<dbReference type="OrthoDB" id="10068441at2759"/>